<accession>A0ABY5LZJ9</accession>
<dbReference type="EMBL" id="CP099464">
    <property type="protein sequence ID" value="UUO16700.1"/>
    <property type="molecule type" value="Genomic_DNA"/>
</dbReference>
<dbReference type="RefSeq" id="WP_015081229.1">
    <property type="nucleotide sequence ID" value="NZ_CP099464.1"/>
</dbReference>
<gene>
    <name evidence="1" type="ORF">NG743_06635</name>
</gene>
<name>A0ABY5LZJ9_9CYAN</name>
<organism evidence="1 2">
    <name type="scientific">Dolichospermum heterosporum TAC447</name>
    <dbReference type="NCBI Taxonomy" id="747523"/>
    <lineage>
        <taxon>Bacteria</taxon>
        <taxon>Bacillati</taxon>
        <taxon>Cyanobacteriota</taxon>
        <taxon>Cyanophyceae</taxon>
        <taxon>Nostocales</taxon>
        <taxon>Aphanizomenonaceae</taxon>
        <taxon>Dolichospermum</taxon>
        <taxon>Dolichospermum heterosporum</taxon>
    </lineage>
</organism>
<reference evidence="1" key="1">
    <citation type="submission" date="2022-06" db="EMBL/GenBank/DDBJ databases">
        <title>Nostosin G and Spiroidesin B from the Cyanobacterium Dolichospermum sp. NIES-1697.</title>
        <authorList>
            <person name="Phan C.-S."/>
            <person name="Mehjabin J.J."/>
            <person name="Anas A.R.J."/>
            <person name="Hayasaka M."/>
            <person name="Onoki R."/>
            <person name="Wang J."/>
            <person name="Umezawa T."/>
            <person name="Washio K."/>
            <person name="Morikawa M."/>
            <person name="Okino T."/>
        </authorList>
    </citation>
    <scope>NUCLEOTIDE SEQUENCE</scope>
    <source>
        <strain evidence="1">NIES-1697</strain>
    </source>
</reference>
<keyword evidence="2" id="KW-1185">Reference proteome</keyword>
<proteinExistence type="predicted"/>
<dbReference type="Proteomes" id="UP001057561">
    <property type="component" value="Chromosome"/>
</dbReference>
<evidence type="ECO:0000313" key="2">
    <source>
        <dbReference type="Proteomes" id="UP001057561"/>
    </source>
</evidence>
<protein>
    <submittedName>
        <fullName evidence="1">Uncharacterized protein</fullName>
    </submittedName>
</protein>
<sequence>MSTSIAEILPAIAALSHADKFQLVQIVLTQLAQEDSIKFGQIQQPTQPFSPRSFFGVTHQPKQVIDDYLTSNREGWL</sequence>
<evidence type="ECO:0000313" key="1">
    <source>
        <dbReference type="EMBL" id="UUO16700.1"/>
    </source>
</evidence>